<keyword evidence="2" id="KW-1185">Reference proteome</keyword>
<protein>
    <submittedName>
        <fullName evidence="1">Uncharacterized protein</fullName>
    </submittedName>
</protein>
<dbReference type="Proteomes" id="UP000828390">
    <property type="component" value="Unassembled WGS sequence"/>
</dbReference>
<evidence type="ECO:0000313" key="2">
    <source>
        <dbReference type="Proteomes" id="UP000828390"/>
    </source>
</evidence>
<dbReference type="AlphaFoldDB" id="A0A9D4HP01"/>
<gene>
    <name evidence="1" type="ORF">DPMN_050164</name>
</gene>
<reference evidence="1" key="1">
    <citation type="journal article" date="2019" name="bioRxiv">
        <title>The Genome of the Zebra Mussel, Dreissena polymorpha: A Resource for Invasive Species Research.</title>
        <authorList>
            <person name="McCartney M.A."/>
            <person name="Auch B."/>
            <person name="Kono T."/>
            <person name="Mallez S."/>
            <person name="Zhang Y."/>
            <person name="Obille A."/>
            <person name="Becker A."/>
            <person name="Abrahante J.E."/>
            <person name="Garbe J."/>
            <person name="Badalamenti J.P."/>
            <person name="Herman A."/>
            <person name="Mangelson H."/>
            <person name="Liachko I."/>
            <person name="Sullivan S."/>
            <person name="Sone E.D."/>
            <person name="Koren S."/>
            <person name="Silverstein K.A.T."/>
            <person name="Beckman K.B."/>
            <person name="Gohl D.M."/>
        </authorList>
    </citation>
    <scope>NUCLEOTIDE SEQUENCE</scope>
    <source>
        <strain evidence="1">Duluth1</strain>
        <tissue evidence="1">Whole animal</tissue>
    </source>
</reference>
<comment type="caution">
    <text evidence="1">The sequence shown here is derived from an EMBL/GenBank/DDBJ whole genome shotgun (WGS) entry which is preliminary data.</text>
</comment>
<organism evidence="1 2">
    <name type="scientific">Dreissena polymorpha</name>
    <name type="common">Zebra mussel</name>
    <name type="synonym">Mytilus polymorpha</name>
    <dbReference type="NCBI Taxonomy" id="45954"/>
    <lineage>
        <taxon>Eukaryota</taxon>
        <taxon>Metazoa</taxon>
        <taxon>Spiralia</taxon>
        <taxon>Lophotrochozoa</taxon>
        <taxon>Mollusca</taxon>
        <taxon>Bivalvia</taxon>
        <taxon>Autobranchia</taxon>
        <taxon>Heteroconchia</taxon>
        <taxon>Euheterodonta</taxon>
        <taxon>Imparidentia</taxon>
        <taxon>Neoheterodontei</taxon>
        <taxon>Myida</taxon>
        <taxon>Dreissenoidea</taxon>
        <taxon>Dreissenidae</taxon>
        <taxon>Dreissena</taxon>
    </lineage>
</organism>
<accession>A0A9D4HP01</accession>
<proteinExistence type="predicted"/>
<dbReference type="EMBL" id="JAIWYP010000012">
    <property type="protein sequence ID" value="KAH3724348.1"/>
    <property type="molecule type" value="Genomic_DNA"/>
</dbReference>
<evidence type="ECO:0000313" key="1">
    <source>
        <dbReference type="EMBL" id="KAH3724348.1"/>
    </source>
</evidence>
<reference evidence="1" key="2">
    <citation type="submission" date="2020-11" db="EMBL/GenBank/DDBJ databases">
        <authorList>
            <person name="McCartney M.A."/>
            <person name="Auch B."/>
            <person name="Kono T."/>
            <person name="Mallez S."/>
            <person name="Becker A."/>
            <person name="Gohl D.M."/>
            <person name="Silverstein K.A.T."/>
            <person name="Koren S."/>
            <person name="Bechman K.B."/>
            <person name="Herman A."/>
            <person name="Abrahante J.E."/>
            <person name="Garbe J."/>
        </authorList>
    </citation>
    <scope>NUCLEOTIDE SEQUENCE</scope>
    <source>
        <strain evidence="1">Duluth1</strain>
        <tissue evidence="1">Whole animal</tissue>
    </source>
</reference>
<sequence length="95" mass="11291">MMTLQVYEARDLYFPQKTPTKRLRNSSLMLSMRKKKKNHEAEIISAVNNQDVVNNLAHYLIRKELLVNRMSDFDDTAETYIGWKVTFKHIVDEMK</sequence>
<name>A0A9D4HP01_DREPO</name>